<gene>
    <name evidence="10" type="ORF">KSP40_PGU011159</name>
</gene>
<accession>A0ABR2M2X3</accession>
<dbReference type="InterPro" id="IPR001701">
    <property type="entry name" value="Glyco_hydro_9"/>
</dbReference>
<evidence type="ECO:0000256" key="8">
    <source>
        <dbReference type="ARBA" id="ARBA00023326"/>
    </source>
</evidence>
<evidence type="ECO:0000256" key="7">
    <source>
        <dbReference type="ARBA" id="ARBA00023295"/>
    </source>
</evidence>
<dbReference type="PANTHER" id="PTHR22298">
    <property type="entry name" value="ENDO-1,4-BETA-GLUCANASE"/>
    <property type="match status" value="1"/>
</dbReference>
<evidence type="ECO:0000256" key="6">
    <source>
        <dbReference type="ARBA" id="ARBA00023277"/>
    </source>
</evidence>
<organism evidence="10 11">
    <name type="scientific">Platanthera guangdongensis</name>
    <dbReference type="NCBI Taxonomy" id="2320717"/>
    <lineage>
        <taxon>Eukaryota</taxon>
        <taxon>Viridiplantae</taxon>
        <taxon>Streptophyta</taxon>
        <taxon>Embryophyta</taxon>
        <taxon>Tracheophyta</taxon>
        <taxon>Spermatophyta</taxon>
        <taxon>Magnoliopsida</taxon>
        <taxon>Liliopsida</taxon>
        <taxon>Asparagales</taxon>
        <taxon>Orchidaceae</taxon>
        <taxon>Orchidoideae</taxon>
        <taxon>Orchideae</taxon>
        <taxon>Orchidinae</taxon>
        <taxon>Platanthera</taxon>
    </lineage>
</organism>
<dbReference type="InterPro" id="IPR012341">
    <property type="entry name" value="6hp_glycosidase-like_sf"/>
</dbReference>
<evidence type="ECO:0000256" key="1">
    <source>
        <dbReference type="ARBA" id="ARBA00000966"/>
    </source>
</evidence>
<dbReference type="EC" id="3.2.1.4" evidence="3"/>
<evidence type="ECO:0000256" key="4">
    <source>
        <dbReference type="ARBA" id="ARBA00022801"/>
    </source>
</evidence>
<evidence type="ECO:0000313" key="10">
    <source>
        <dbReference type="EMBL" id="KAK8958398.1"/>
    </source>
</evidence>
<dbReference type="SUPFAM" id="SSF48208">
    <property type="entry name" value="Six-hairpin glycosidases"/>
    <property type="match status" value="1"/>
</dbReference>
<feature type="domain" description="Glycoside hydrolase family 9" evidence="9">
    <location>
        <begin position="15"/>
        <end position="65"/>
    </location>
</feature>
<dbReference type="EMBL" id="JBBWWR010000012">
    <property type="protein sequence ID" value="KAK8958398.1"/>
    <property type="molecule type" value="Genomic_DNA"/>
</dbReference>
<keyword evidence="6" id="KW-0119">Carbohydrate metabolism</keyword>
<comment type="caution">
    <text evidence="10">The sequence shown here is derived from an EMBL/GenBank/DDBJ whole genome shotgun (WGS) entry which is preliminary data.</text>
</comment>
<dbReference type="Pfam" id="PF00759">
    <property type="entry name" value="Glyco_hydro_9"/>
    <property type="match status" value="1"/>
</dbReference>
<keyword evidence="11" id="KW-1185">Reference proteome</keyword>
<keyword evidence="8" id="KW-0624">Polysaccharide degradation</keyword>
<dbReference type="Proteomes" id="UP001412067">
    <property type="component" value="Unassembled WGS sequence"/>
</dbReference>
<dbReference type="InterPro" id="IPR008928">
    <property type="entry name" value="6-hairpin_glycosidase_sf"/>
</dbReference>
<evidence type="ECO:0000256" key="2">
    <source>
        <dbReference type="ARBA" id="ARBA00007072"/>
    </source>
</evidence>
<evidence type="ECO:0000256" key="3">
    <source>
        <dbReference type="ARBA" id="ARBA00012601"/>
    </source>
</evidence>
<evidence type="ECO:0000256" key="5">
    <source>
        <dbReference type="ARBA" id="ARBA00023001"/>
    </source>
</evidence>
<keyword evidence="5" id="KW-0136">Cellulose degradation</keyword>
<name>A0ABR2M2X3_9ASPA</name>
<keyword evidence="7" id="KW-0326">Glycosidase</keyword>
<reference evidence="10 11" key="1">
    <citation type="journal article" date="2022" name="Nat. Plants">
        <title>Genomes of leafy and leafless Platanthera orchids illuminate the evolution of mycoheterotrophy.</title>
        <authorList>
            <person name="Li M.H."/>
            <person name="Liu K.W."/>
            <person name="Li Z."/>
            <person name="Lu H.C."/>
            <person name="Ye Q.L."/>
            <person name="Zhang D."/>
            <person name="Wang J.Y."/>
            <person name="Li Y.F."/>
            <person name="Zhong Z.M."/>
            <person name="Liu X."/>
            <person name="Yu X."/>
            <person name="Liu D.K."/>
            <person name="Tu X.D."/>
            <person name="Liu B."/>
            <person name="Hao Y."/>
            <person name="Liao X.Y."/>
            <person name="Jiang Y.T."/>
            <person name="Sun W.H."/>
            <person name="Chen J."/>
            <person name="Chen Y.Q."/>
            <person name="Ai Y."/>
            <person name="Zhai J.W."/>
            <person name="Wu S.S."/>
            <person name="Zhou Z."/>
            <person name="Hsiao Y.Y."/>
            <person name="Wu W.L."/>
            <person name="Chen Y.Y."/>
            <person name="Lin Y.F."/>
            <person name="Hsu J.L."/>
            <person name="Li C.Y."/>
            <person name="Wang Z.W."/>
            <person name="Zhao X."/>
            <person name="Zhong W.Y."/>
            <person name="Ma X.K."/>
            <person name="Ma L."/>
            <person name="Huang J."/>
            <person name="Chen G.Z."/>
            <person name="Huang M.Z."/>
            <person name="Huang L."/>
            <person name="Peng D.H."/>
            <person name="Luo Y.B."/>
            <person name="Zou S.Q."/>
            <person name="Chen S.P."/>
            <person name="Lan S."/>
            <person name="Tsai W.C."/>
            <person name="Van de Peer Y."/>
            <person name="Liu Z.J."/>
        </authorList>
    </citation>
    <scope>NUCLEOTIDE SEQUENCE [LARGE SCALE GENOMIC DNA]</scope>
    <source>
        <strain evidence="10">Lor288</strain>
    </source>
</reference>
<dbReference type="Gene3D" id="1.50.10.10">
    <property type="match status" value="1"/>
</dbReference>
<evidence type="ECO:0000259" key="9">
    <source>
        <dbReference type="Pfam" id="PF00759"/>
    </source>
</evidence>
<sequence>MASHPTPLDCQQGFSFLNANSPSPNILTGAVVGGPDQNDAFSDARNNYAGTEPATYINVPLVGCLPYLVGSYGKDKKESKEEDHAVENVKIEPKEYDFIGNLSLDRDSAPFDTTHCPNLNNDVLADDIYLNFSAIPDVFKW</sequence>
<keyword evidence="4" id="KW-0378">Hydrolase</keyword>
<evidence type="ECO:0000313" key="11">
    <source>
        <dbReference type="Proteomes" id="UP001412067"/>
    </source>
</evidence>
<proteinExistence type="inferred from homology"/>
<comment type="catalytic activity">
    <reaction evidence="1">
        <text>Endohydrolysis of (1-&gt;4)-beta-D-glucosidic linkages in cellulose, lichenin and cereal beta-D-glucans.</text>
        <dbReference type="EC" id="3.2.1.4"/>
    </reaction>
</comment>
<protein>
    <recommendedName>
        <fullName evidence="3">cellulase</fullName>
        <ecNumber evidence="3">3.2.1.4</ecNumber>
    </recommendedName>
</protein>
<comment type="similarity">
    <text evidence="2">Belongs to the glycosyl hydrolase 9 (cellulase E) family.</text>
</comment>